<organism evidence="2 3">
    <name type="scientific">Helicobacter colisuis</name>
    <dbReference type="NCBI Taxonomy" id="2949739"/>
    <lineage>
        <taxon>Bacteria</taxon>
        <taxon>Pseudomonadati</taxon>
        <taxon>Campylobacterota</taxon>
        <taxon>Epsilonproteobacteria</taxon>
        <taxon>Campylobacterales</taxon>
        <taxon>Helicobacteraceae</taxon>
        <taxon>Helicobacter</taxon>
    </lineage>
</organism>
<evidence type="ECO:0000256" key="1">
    <source>
        <dbReference type="SAM" id="Phobius"/>
    </source>
</evidence>
<dbReference type="Proteomes" id="UP001057522">
    <property type="component" value="Unassembled WGS sequence"/>
</dbReference>
<feature type="transmembrane region" description="Helical" evidence="1">
    <location>
        <begin position="414"/>
        <end position="432"/>
    </location>
</feature>
<keyword evidence="1" id="KW-1133">Transmembrane helix</keyword>
<name>A0ABT0TRW9_9HELI</name>
<reference evidence="2" key="1">
    <citation type="submission" date="2022-06" db="EMBL/GenBank/DDBJ databases">
        <title>Helicobacter colisuis sp. nov.</title>
        <authorList>
            <person name="Papic B."/>
            <person name="Gruntar I."/>
        </authorList>
    </citation>
    <scope>NUCLEOTIDE SEQUENCE</scope>
    <source>
        <strain evidence="2">11154-15</strain>
    </source>
</reference>
<accession>A0ABT0TRW9</accession>
<proteinExistence type="predicted"/>
<keyword evidence="1" id="KW-0472">Membrane</keyword>
<gene>
    <name evidence="2" type="ORF">NCR95_00460</name>
</gene>
<protein>
    <submittedName>
        <fullName evidence="2">Pentapeptide repeat-containing protein</fullName>
    </submittedName>
</protein>
<sequence>MKHLTKEQEQEIWDKVSKEVENFDTFLDKSQCIDEICRKIKSISEGMVQLSWTTLDETLKRTKEITYECIGTKEIQDVFGKDFSIQYSSDTFCIMPKPKIQPYNENQQDSKDAPKQDMKDISCFKLPILLEKYPLLFMNCVFHCEFLNTDFTKDLKKLCFMQCEFKEKITLNFKECLDVFQMSYCTFEKPLTIHGKFKENADFNNSTFKDSADFHECEFEKTACFYGVKFDKAPNFSQTQFKGSLNAVNTKLDFGFESLKEKIKQEPIKYNERKSVKKPLAHFANDFRDSFRVFKNALIKDNNLLDASNFHKYELYCKEIELDSKKTKTLKDKVEKWQLWFYRKLCDHHTDLVLNLKWLIIAIGLFACLYFIAKVFQNINILNILSPLGVFLSILSFLILFCMCYCKCIKIFDFFAYLSVIPTLWVICYKPKLIFGIANLVGNKNYNGFENALITIYTILLALVLFSLQKTARKNSIVPN</sequence>
<keyword evidence="1" id="KW-0812">Transmembrane</keyword>
<feature type="transmembrane region" description="Helical" evidence="1">
    <location>
        <begin position="379"/>
        <end position="402"/>
    </location>
</feature>
<evidence type="ECO:0000313" key="2">
    <source>
        <dbReference type="EMBL" id="MCL9818657.1"/>
    </source>
</evidence>
<dbReference type="RefSeq" id="WP_250603158.1">
    <property type="nucleotide sequence ID" value="NZ_JAMOKX010000001.1"/>
</dbReference>
<dbReference type="EMBL" id="JAMOKX010000001">
    <property type="protein sequence ID" value="MCL9818657.1"/>
    <property type="molecule type" value="Genomic_DNA"/>
</dbReference>
<evidence type="ECO:0000313" key="3">
    <source>
        <dbReference type="Proteomes" id="UP001057522"/>
    </source>
</evidence>
<feature type="transmembrane region" description="Helical" evidence="1">
    <location>
        <begin position="452"/>
        <end position="468"/>
    </location>
</feature>
<keyword evidence="3" id="KW-1185">Reference proteome</keyword>
<comment type="caution">
    <text evidence="2">The sequence shown here is derived from an EMBL/GenBank/DDBJ whole genome shotgun (WGS) entry which is preliminary data.</text>
</comment>
<feature type="transmembrane region" description="Helical" evidence="1">
    <location>
        <begin position="352"/>
        <end position="373"/>
    </location>
</feature>